<dbReference type="EMBL" id="JAATIQ010000172">
    <property type="protein sequence ID" value="KAF4374169.1"/>
    <property type="molecule type" value="Genomic_DNA"/>
</dbReference>
<proteinExistence type="predicted"/>
<dbReference type="AlphaFoldDB" id="A0A7J6FWU8"/>
<name>A0A7J6FWU8_CANSA</name>
<comment type="caution">
    <text evidence="3">The sequence shown here is derived from an EMBL/GenBank/DDBJ whole genome shotgun (WGS) entry which is preliminary data.</text>
</comment>
<dbReference type="Proteomes" id="UP000583929">
    <property type="component" value="Unassembled WGS sequence"/>
</dbReference>
<dbReference type="Pfam" id="PF14392">
    <property type="entry name" value="zf-CCHC_4"/>
    <property type="match status" value="1"/>
</dbReference>
<dbReference type="InterPro" id="IPR025836">
    <property type="entry name" value="Zn_knuckle_CX2CX4HX4C"/>
</dbReference>
<reference evidence="3 4" key="1">
    <citation type="journal article" date="2020" name="bioRxiv">
        <title>Sequence and annotation of 42 cannabis genomes reveals extensive copy number variation in cannabinoid synthesis and pathogen resistance genes.</title>
        <authorList>
            <person name="Mckernan K.J."/>
            <person name="Helbert Y."/>
            <person name="Kane L.T."/>
            <person name="Ebling H."/>
            <person name="Zhang L."/>
            <person name="Liu B."/>
            <person name="Eaton Z."/>
            <person name="Mclaughlin S."/>
            <person name="Kingan S."/>
            <person name="Baybayan P."/>
            <person name="Concepcion G."/>
            <person name="Jordan M."/>
            <person name="Riva A."/>
            <person name="Barbazuk W."/>
            <person name="Harkins T."/>
        </authorList>
    </citation>
    <scope>NUCLEOTIDE SEQUENCE [LARGE SCALE GENOMIC DNA]</scope>
    <source>
        <strain evidence="4">cv. Jamaican Lion 4</strain>
        <tissue evidence="3">Leaf</tissue>
    </source>
</reference>
<evidence type="ECO:0000256" key="1">
    <source>
        <dbReference type="SAM" id="MobiDB-lite"/>
    </source>
</evidence>
<sequence length="533" mass="57491">MESIIVSNSPHKGKCFSCLETSVNLTPCDTSLKALASCCLFGKVIARMVVDEINVTDFVAKIWKIPVSVVALVDEEKLSNVFKFGFECAEHRTWALDNGPWCVRGYTLVLQAWTPTIDGPVAFKLLRVWIQIHNLRHEYFSKANGSLLGGLAGKVVQVDLEEDKPASWSKFLKVQVDIEIDKPLFSGCFFDIASGVKKWVQVKYEKLGIFCYFCGCLGHQRRGCTLTSPVTVANLDGIPFPMFGPWFSIQSAYQNVFSGLLSGIPHSSPSSAGRKNGGAILLLPATMGDGVDGSRGSFSNPSRRLRHPMKGTSQASAGLAKPQRAVWFPKNRLHGVERTGAISGYGGETEALDMRKNPEVSPVLNSNSKDIAFLKENNLNMLTVMEKNMDSGPCVIGPHGNVCEQVGHTEAIGNGPTNKDNSHGNIGSGLPLISSKAQVGGPVLVESNAESNFDGGSVGTCLLGNCSNPNGPTSLDKDKVGLVGVSSSLPSVIHGAQEQFNEDKALAQFFNAQEGLLHDLKHFGNLNCMRFET</sequence>
<feature type="domain" description="Zinc knuckle CX2CX4HX4C" evidence="2">
    <location>
        <begin position="180"/>
        <end position="225"/>
    </location>
</feature>
<dbReference type="InterPro" id="IPR040256">
    <property type="entry name" value="At4g02000-like"/>
</dbReference>
<evidence type="ECO:0000259" key="2">
    <source>
        <dbReference type="Pfam" id="PF14392"/>
    </source>
</evidence>
<accession>A0A7J6FWU8</accession>
<feature type="region of interest" description="Disordered" evidence="1">
    <location>
        <begin position="292"/>
        <end position="320"/>
    </location>
</feature>
<evidence type="ECO:0000313" key="4">
    <source>
        <dbReference type="Proteomes" id="UP000583929"/>
    </source>
</evidence>
<evidence type="ECO:0000313" key="3">
    <source>
        <dbReference type="EMBL" id="KAF4374169.1"/>
    </source>
</evidence>
<dbReference type="PANTHER" id="PTHR31286:SF167">
    <property type="entry name" value="OS09G0268800 PROTEIN"/>
    <property type="match status" value="1"/>
</dbReference>
<gene>
    <name evidence="3" type="ORF">G4B88_020561</name>
</gene>
<dbReference type="PANTHER" id="PTHR31286">
    <property type="entry name" value="GLYCINE-RICH CELL WALL STRUCTURAL PROTEIN 1.8-LIKE"/>
    <property type="match status" value="1"/>
</dbReference>
<organism evidence="3 4">
    <name type="scientific">Cannabis sativa</name>
    <name type="common">Hemp</name>
    <name type="synonym">Marijuana</name>
    <dbReference type="NCBI Taxonomy" id="3483"/>
    <lineage>
        <taxon>Eukaryota</taxon>
        <taxon>Viridiplantae</taxon>
        <taxon>Streptophyta</taxon>
        <taxon>Embryophyta</taxon>
        <taxon>Tracheophyta</taxon>
        <taxon>Spermatophyta</taxon>
        <taxon>Magnoliopsida</taxon>
        <taxon>eudicotyledons</taxon>
        <taxon>Gunneridae</taxon>
        <taxon>Pentapetalae</taxon>
        <taxon>rosids</taxon>
        <taxon>fabids</taxon>
        <taxon>Rosales</taxon>
        <taxon>Cannabaceae</taxon>
        <taxon>Cannabis</taxon>
    </lineage>
</organism>
<protein>
    <recommendedName>
        <fullName evidence="2">Zinc knuckle CX2CX4HX4C domain-containing protein</fullName>
    </recommendedName>
</protein>
<keyword evidence="4" id="KW-1185">Reference proteome</keyword>